<comment type="caution">
    <text evidence="3">The sequence shown here is derived from an EMBL/GenBank/DDBJ whole genome shotgun (WGS) entry which is preliminary data.</text>
</comment>
<keyword evidence="1" id="KW-0233">DNA recombination</keyword>
<organism evidence="3 4">
    <name type="scientific">Smittium simulii</name>
    <dbReference type="NCBI Taxonomy" id="133385"/>
    <lineage>
        <taxon>Eukaryota</taxon>
        <taxon>Fungi</taxon>
        <taxon>Fungi incertae sedis</taxon>
        <taxon>Zoopagomycota</taxon>
        <taxon>Kickxellomycotina</taxon>
        <taxon>Harpellomycetes</taxon>
        <taxon>Harpellales</taxon>
        <taxon>Legeriomycetaceae</taxon>
        <taxon>Smittium</taxon>
    </lineage>
</organism>
<accession>A0A2T9YJS8</accession>
<evidence type="ECO:0000256" key="2">
    <source>
        <dbReference type="SAM" id="MobiDB-lite"/>
    </source>
</evidence>
<dbReference type="InterPro" id="IPR013762">
    <property type="entry name" value="Integrase-like_cat_sf"/>
</dbReference>
<proteinExistence type="predicted"/>
<dbReference type="GO" id="GO:0015074">
    <property type="term" value="P:DNA integration"/>
    <property type="evidence" value="ECO:0007669"/>
    <property type="project" value="InterPro"/>
</dbReference>
<evidence type="ECO:0000313" key="3">
    <source>
        <dbReference type="EMBL" id="PVU92583.1"/>
    </source>
</evidence>
<dbReference type="Proteomes" id="UP000245383">
    <property type="component" value="Unassembled WGS sequence"/>
</dbReference>
<protein>
    <submittedName>
        <fullName evidence="3">Uncharacterized protein</fullName>
    </submittedName>
</protein>
<gene>
    <name evidence="3" type="ORF">BB561_003738</name>
</gene>
<feature type="compositionally biased region" description="Polar residues" evidence="2">
    <location>
        <begin position="11"/>
        <end position="28"/>
    </location>
</feature>
<evidence type="ECO:0000256" key="1">
    <source>
        <dbReference type="ARBA" id="ARBA00023172"/>
    </source>
</evidence>
<sequence length="297" mass="33075">MEHSLLLFPVESNTTDPTESSTEKGNNNKNIANVEVCNLVSNSGKNQNGRAHTNTGIRDYTRSKNMENQQRTLQQEGLTELELTAKTCWLIAVCGFLRASGIHRVDNGRTEISNNSIKLIICAPKEKRKSSPIVRLVEIIAHSNKILCPVIACPKPHVSNKNLIVSHLFRNTKDFSKPLTVDSISKKIKSIAVIAVKNQKGITRKARAIGATIAARTGISTDAILTQANWSSYYMFSSYYKLSNDSYSNIKFHPTHPRIITAAPAAAFLRNEVEGKNSNTRARNWFSTNELEKAHRK</sequence>
<dbReference type="GO" id="GO:0006310">
    <property type="term" value="P:DNA recombination"/>
    <property type="evidence" value="ECO:0007669"/>
    <property type="project" value="UniProtKB-KW"/>
</dbReference>
<reference evidence="3 4" key="1">
    <citation type="journal article" date="2018" name="MBio">
        <title>Comparative Genomics Reveals the Core Gene Toolbox for the Fungus-Insect Symbiosis.</title>
        <authorList>
            <person name="Wang Y."/>
            <person name="Stata M."/>
            <person name="Wang W."/>
            <person name="Stajich J.E."/>
            <person name="White M.M."/>
            <person name="Moncalvo J.M."/>
        </authorList>
    </citation>
    <scope>NUCLEOTIDE SEQUENCE [LARGE SCALE GENOMIC DNA]</scope>
    <source>
        <strain evidence="3 4">SWE-8-4</strain>
    </source>
</reference>
<dbReference type="SUPFAM" id="SSF56349">
    <property type="entry name" value="DNA breaking-rejoining enzymes"/>
    <property type="match status" value="1"/>
</dbReference>
<name>A0A2T9YJS8_9FUNG</name>
<dbReference type="InterPro" id="IPR011010">
    <property type="entry name" value="DNA_brk_join_enz"/>
</dbReference>
<dbReference type="EMBL" id="MBFR01000157">
    <property type="protein sequence ID" value="PVU92583.1"/>
    <property type="molecule type" value="Genomic_DNA"/>
</dbReference>
<dbReference type="AlphaFoldDB" id="A0A2T9YJS8"/>
<dbReference type="OrthoDB" id="5963861at2759"/>
<dbReference type="Gene3D" id="1.10.443.10">
    <property type="entry name" value="Intergrase catalytic core"/>
    <property type="match status" value="1"/>
</dbReference>
<evidence type="ECO:0000313" key="4">
    <source>
        <dbReference type="Proteomes" id="UP000245383"/>
    </source>
</evidence>
<feature type="region of interest" description="Disordered" evidence="2">
    <location>
        <begin position="1"/>
        <end position="28"/>
    </location>
</feature>
<dbReference type="GO" id="GO:0003677">
    <property type="term" value="F:DNA binding"/>
    <property type="evidence" value="ECO:0007669"/>
    <property type="project" value="InterPro"/>
</dbReference>
<keyword evidence="4" id="KW-1185">Reference proteome</keyword>
<dbReference type="STRING" id="133385.A0A2T9YJS8"/>